<dbReference type="AlphaFoldDB" id="A0A7J7L706"/>
<keyword evidence="4" id="KW-1185">Reference proteome</keyword>
<evidence type="ECO:0000313" key="2">
    <source>
        <dbReference type="EMBL" id="KAF6138407.1"/>
    </source>
</evidence>
<evidence type="ECO:0000256" key="1">
    <source>
        <dbReference type="SAM" id="MobiDB-lite"/>
    </source>
</evidence>
<accession>A0A7J7L706</accession>
<protein>
    <recommendedName>
        <fullName evidence="5">Cell number regulator 6</fullName>
    </recommendedName>
</protein>
<proteinExistence type="predicted"/>
<evidence type="ECO:0008006" key="5">
    <source>
        <dbReference type="Google" id="ProtNLM"/>
    </source>
</evidence>
<feature type="compositionally biased region" description="Basic and acidic residues" evidence="1">
    <location>
        <begin position="13"/>
        <end position="26"/>
    </location>
</feature>
<dbReference type="PANTHER" id="PTHR15907">
    <property type="entry name" value="DUF614 FAMILY PROTEIN-RELATED"/>
    <property type="match status" value="1"/>
</dbReference>
<dbReference type="Pfam" id="PF04749">
    <property type="entry name" value="PLAC8"/>
    <property type="match status" value="1"/>
</dbReference>
<dbReference type="InterPro" id="IPR006461">
    <property type="entry name" value="PLAC_motif_containing"/>
</dbReference>
<sequence length="167" mass="18602">MGEIGGQSRYVKLTKEQDSPDEDIKPGELNQPVKVPQLDGRRCHECNQPLPETYEPPSDEAWSTGICGCAEDTESCWTGLFCPCVLFGRNIENLNDEKISWKDSCVCHAIFVEGGMALAAATALIHGIDPNTTSLICEGLFFTWWVCGIYTGIFRQSLQKKYHLKVI</sequence>
<feature type="region of interest" description="Disordered" evidence="1">
    <location>
        <begin position="1"/>
        <end position="34"/>
    </location>
</feature>
<reference evidence="2 4" key="1">
    <citation type="journal article" date="2020" name="IScience">
        <title>Genome Sequencing of the Endangered Kingdonia uniflora (Circaeasteraceae, Ranunculales) Reveals Potential Mechanisms of Evolutionary Specialization.</title>
        <authorList>
            <person name="Sun Y."/>
            <person name="Deng T."/>
            <person name="Zhang A."/>
            <person name="Moore M.J."/>
            <person name="Landis J.B."/>
            <person name="Lin N."/>
            <person name="Zhang H."/>
            <person name="Zhang X."/>
            <person name="Huang J."/>
            <person name="Zhang X."/>
            <person name="Sun H."/>
            <person name="Wang H."/>
        </authorList>
    </citation>
    <scope>NUCLEOTIDE SEQUENCE [LARGE SCALE GENOMIC DNA]</scope>
    <source>
        <strain evidence="2">TB1705</strain>
        <tissue evidence="2">Leaf</tissue>
    </source>
</reference>
<dbReference type="EMBL" id="JACGCM010002589">
    <property type="protein sequence ID" value="KAF6138407.1"/>
    <property type="molecule type" value="Genomic_DNA"/>
</dbReference>
<gene>
    <name evidence="3" type="ORF">GIB67_036522</name>
    <name evidence="2" type="ORF">GIB67_042103</name>
</gene>
<comment type="caution">
    <text evidence="2">The sequence shown here is derived from an EMBL/GenBank/DDBJ whole genome shotgun (WGS) entry which is preliminary data.</text>
</comment>
<dbReference type="EMBL" id="JACGCM010000188">
    <property type="protein sequence ID" value="KAF6175431.1"/>
    <property type="molecule type" value="Genomic_DNA"/>
</dbReference>
<name>A0A7J7L706_9MAGN</name>
<dbReference type="NCBIfam" id="TIGR01571">
    <property type="entry name" value="A_thal_Cys_rich"/>
    <property type="match status" value="1"/>
</dbReference>
<dbReference type="OrthoDB" id="1045822at2759"/>
<evidence type="ECO:0000313" key="3">
    <source>
        <dbReference type="EMBL" id="KAF6175431.1"/>
    </source>
</evidence>
<evidence type="ECO:0000313" key="4">
    <source>
        <dbReference type="Proteomes" id="UP000541444"/>
    </source>
</evidence>
<dbReference type="Proteomes" id="UP000541444">
    <property type="component" value="Unassembled WGS sequence"/>
</dbReference>
<organism evidence="2 4">
    <name type="scientific">Kingdonia uniflora</name>
    <dbReference type="NCBI Taxonomy" id="39325"/>
    <lineage>
        <taxon>Eukaryota</taxon>
        <taxon>Viridiplantae</taxon>
        <taxon>Streptophyta</taxon>
        <taxon>Embryophyta</taxon>
        <taxon>Tracheophyta</taxon>
        <taxon>Spermatophyta</taxon>
        <taxon>Magnoliopsida</taxon>
        <taxon>Ranunculales</taxon>
        <taxon>Circaeasteraceae</taxon>
        <taxon>Kingdonia</taxon>
    </lineage>
</organism>